<dbReference type="CDD" id="cd02603">
    <property type="entry name" value="HAD_sEH-N_like"/>
    <property type="match status" value="1"/>
</dbReference>
<evidence type="ECO:0000313" key="2">
    <source>
        <dbReference type="Proteomes" id="UP001501594"/>
    </source>
</evidence>
<dbReference type="Gene3D" id="1.10.150.240">
    <property type="entry name" value="Putative phosphatase, domain 2"/>
    <property type="match status" value="1"/>
</dbReference>
<dbReference type="Proteomes" id="UP001501594">
    <property type="component" value="Unassembled WGS sequence"/>
</dbReference>
<protein>
    <submittedName>
        <fullName evidence="1">HAD family phosphatase</fullName>
    </submittedName>
</protein>
<dbReference type="NCBIfam" id="TIGR01509">
    <property type="entry name" value="HAD-SF-IA-v3"/>
    <property type="match status" value="1"/>
</dbReference>
<proteinExistence type="predicted"/>
<dbReference type="PRINTS" id="PR00413">
    <property type="entry name" value="HADHALOGNASE"/>
</dbReference>
<dbReference type="Pfam" id="PF13419">
    <property type="entry name" value="HAD_2"/>
    <property type="match status" value="1"/>
</dbReference>
<dbReference type="InterPro" id="IPR036412">
    <property type="entry name" value="HAD-like_sf"/>
</dbReference>
<dbReference type="PANTHER" id="PTHR43611">
    <property type="entry name" value="ALPHA-D-GLUCOSE 1-PHOSPHATE PHOSPHATASE"/>
    <property type="match status" value="1"/>
</dbReference>
<dbReference type="InterPro" id="IPR006439">
    <property type="entry name" value="HAD-SF_hydro_IA"/>
</dbReference>
<evidence type="ECO:0000313" key="1">
    <source>
        <dbReference type="EMBL" id="GAA4265126.1"/>
    </source>
</evidence>
<reference evidence="2" key="1">
    <citation type="journal article" date="2019" name="Int. J. Syst. Evol. Microbiol.">
        <title>The Global Catalogue of Microorganisms (GCM) 10K type strain sequencing project: providing services to taxonomists for standard genome sequencing and annotation.</title>
        <authorList>
            <consortium name="The Broad Institute Genomics Platform"/>
            <consortium name="The Broad Institute Genome Sequencing Center for Infectious Disease"/>
            <person name="Wu L."/>
            <person name="Ma J."/>
        </authorList>
    </citation>
    <scope>NUCLEOTIDE SEQUENCE [LARGE SCALE GENOMIC DNA]</scope>
    <source>
        <strain evidence="2">JCM 17442</strain>
    </source>
</reference>
<name>A0ABP8DYR8_9MICO</name>
<comment type="caution">
    <text evidence="1">The sequence shown here is derived from an EMBL/GenBank/DDBJ whole genome shotgun (WGS) entry which is preliminary data.</text>
</comment>
<gene>
    <name evidence="1" type="ORF">GCM10022256_07380</name>
</gene>
<dbReference type="PANTHER" id="PTHR43611:SF3">
    <property type="entry name" value="FLAVIN MONONUCLEOTIDE HYDROLASE 1, CHLOROPLATIC"/>
    <property type="match status" value="1"/>
</dbReference>
<dbReference type="EMBL" id="BAABAU010000001">
    <property type="protein sequence ID" value="GAA4265126.1"/>
    <property type="molecule type" value="Genomic_DNA"/>
</dbReference>
<keyword evidence="2" id="KW-1185">Reference proteome</keyword>
<dbReference type="InterPro" id="IPR023214">
    <property type="entry name" value="HAD_sf"/>
</dbReference>
<organism evidence="1 2">
    <name type="scientific">Frondihabitans peucedani</name>
    <dbReference type="NCBI Taxonomy" id="598626"/>
    <lineage>
        <taxon>Bacteria</taxon>
        <taxon>Bacillati</taxon>
        <taxon>Actinomycetota</taxon>
        <taxon>Actinomycetes</taxon>
        <taxon>Micrococcales</taxon>
        <taxon>Microbacteriaceae</taxon>
        <taxon>Frondihabitans</taxon>
    </lineage>
</organism>
<dbReference type="InterPro" id="IPR023198">
    <property type="entry name" value="PGP-like_dom2"/>
</dbReference>
<dbReference type="Gene3D" id="3.40.50.1000">
    <property type="entry name" value="HAD superfamily/HAD-like"/>
    <property type="match status" value="1"/>
</dbReference>
<sequence length="209" mass="22859">MGRMTLSLPGRTVVFDYGEVISRSPAESFRQRLEEIAGVDPAPFWESYGRNRGPLDGGDLSVVDYWQAVARDSGATWSLSTIHRLWAVDFPSWIDPEPGTVDIIEELHDGGTRLAILSNAGFDFASPLRHSPVGSLFERAFVSAELHDLKPSASIYRAVLDGLGITPDDMVFIDNKRENVEGAEALGITGHVFTTPALLREFLVSLGAE</sequence>
<dbReference type="InterPro" id="IPR041492">
    <property type="entry name" value="HAD_2"/>
</dbReference>
<accession>A0ABP8DYR8</accession>
<dbReference type="SUPFAM" id="SSF56784">
    <property type="entry name" value="HAD-like"/>
    <property type="match status" value="1"/>
</dbReference>